<dbReference type="AlphaFoldDB" id="J3MA19"/>
<proteinExistence type="predicted"/>
<dbReference type="Proteomes" id="UP000006038">
    <property type="component" value="Chromosome 5"/>
</dbReference>
<accession>J3MA19</accession>
<sequence length="83" mass="8924">MRERDCDCVVGVAGLRGRLISPPAPPLISHGRLIHPPALAPPPHLPADGPYKPPAGASISCCSSSRRRLLRWLVLLLPLLPRP</sequence>
<evidence type="ECO:0000313" key="2">
    <source>
        <dbReference type="Proteomes" id="UP000006038"/>
    </source>
</evidence>
<dbReference type="EnsemblPlants" id="OB05G34430.1">
    <property type="protein sequence ID" value="OB05G34430.1"/>
    <property type="gene ID" value="OB05G34430"/>
</dbReference>
<dbReference type="HOGENOM" id="CLU_160948_0_0_1"/>
<reference evidence="1" key="2">
    <citation type="submission" date="2013-04" db="UniProtKB">
        <authorList>
            <consortium name="EnsemblPlants"/>
        </authorList>
    </citation>
    <scope>IDENTIFICATION</scope>
</reference>
<keyword evidence="2" id="KW-1185">Reference proteome</keyword>
<name>J3MA19_ORYBR</name>
<evidence type="ECO:0000313" key="1">
    <source>
        <dbReference type="EnsemblPlants" id="OB05G34430.1"/>
    </source>
</evidence>
<organism evidence="1">
    <name type="scientific">Oryza brachyantha</name>
    <name type="common">malo sina</name>
    <dbReference type="NCBI Taxonomy" id="4533"/>
    <lineage>
        <taxon>Eukaryota</taxon>
        <taxon>Viridiplantae</taxon>
        <taxon>Streptophyta</taxon>
        <taxon>Embryophyta</taxon>
        <taxon>Tracheophyta</taxon>
        <taxon>Spermatophyta</taxon>
        <taxon>Magnoliopsida</taxon>
        <taxon>Liliopsida</taxon>
        <taxon>Poales</taxon>
        <taxon>Poaceae</taxon>
        <taxon>BOP clade</taxon>
        <taxon>Oryzoideae</taxon>
        <taxon>Oryzeae</taxon>
        <taxon>Oryzinae</taxon>
        <taxon>Oryza</taxon>
    </lineage>
</organism>
<reference evidence="1" key="1">
    <citation type="journal article" date="2013" name="Nat. Commun.">
        <title>Whole-genome sequencing of Oryza brachyantha reveals mechanisms underlying Oryza genome evolution.</title>
        <authorList>
            <person name="Chen J."/>
            <person name="Huang Q."/>
            <person name="Gao D."/>
            <person name="Wang J."/>
            <person name="Lang Y."/>
            <person name="Liu T."/>
            <person name="Li B."/>
            <person name="Bai Z."/>
            <person name="Luis Goicoechea J."/>
            <person name="Liang C."/>
            <person name="Chen C."/>
            <person name="Zhang W."/>
            <person name="Sun S."/>
            <person name="Liao Y."/>
            <person name="Zhang X."/>
            <person name="Yang L."/>
            <person name="Song C."/>
            <person name="Wang M."/>
            <person name="Shi J."/>
            <person name="Liu G."/>
            <person name="Liu J."/>
            <person name="Zhou H."/>
            <person name="Zhou W."/>
            <person name="Yu Q."/>
            <person name="An N."/>
            <person name="Chen Y."/>
            <person name="Cai Q."/>
            <person name="Wang B."/>
            <person name="Liu B."/>
            <person name="Min J."/>
            <person name="Huang Y."/>
            <person name="Wu H."/>
            <person name="Li Z."/>
            <person name="Zhang Y."/>
            <person name="Yin Y."/>
            <person name="Song W."/>
            <person name="Jiang J."/>
            <person name="Jackson S.A."/>
            <person name="Wing R.A."/>
            <person name="Wang J."/>
            <person name="Chen M."/>
        </authorList>
    </citation>
    <scope>NUCLEOTIDE SEQUENCE [LARGE SCALE GENOMIC DNA]</scope>
    <source>
        <strain evidence="1">cv. IRGC 101232</strain>
    </source>
</reference>
<protein>
    <submittedName>
        <fullName evidence="1">Uncharacterized protein</fullName>
    </submittedName>
</protein>
<dbReference type="Gramene" id="OB05G34430.1">
    <property type="protein sequence ID" value="OB05G34430.1"/>
    <property type="gene ID" value="OB05G34430"/>
</dbReference>